<evidence type="ECO:0000256" key="1">
    <source>
        <dbReference type="SAM" id="MobiDB-lite"/>
    </source>
</evidence>
<protein>
    <submittedName>
        <fullName evidence="2">Uncharacterized protein</fullName>
    </submittedName>
</protein>
<feature type="compositionally biased region" description="Basic and acidic residues" evidence="1">
    <location>
        <begin position="94"/>
        <end position="106"/>
    </location>
</feature>
<evidence type="ECO:0000313" key="3">
    <source>
        <dbReference type="Proteomes" id="UP000233769"/>
    </source>
</evidence>
<dbReference type="Proteomes" id="UP000233769">
    <property type="component" value="Chromosome tk0001"/>
</dbReference>
<dbReference type="EMBL" id="LT962688">
    <property type="protein sequence ID" value="SOR30655.1"/>
    <property type="molecule type" value="Genomic_DNA"/>
</dbReference>
<organism evidence="2 3">
    <name type="scientific">Methylorubrum extorquens</name>
    <name type="common">Methylobacterium dichloromethanicum</name>
    <name type="synonym">Methylobacterium extorquens</name>
    <dbReference type="NCBI Taxonomy" id="408"/>
    <lineage>
        <taxon>Bacteria</taxon>
        <taxon>Pseudomonadati</taxon>
        <taxon>Pseudomonadota</taxon>
        <taxon>Alphaproteobacteria</taxon>
        <taxon>Hyphomicrobiales</taxon>
        <taxon>Methylobacteriaceae</taxon>
        <taxon>Methylorubrum</taxon>
    </lineage>
</organism>
<gene>
    <name evidence="2" type="ORF">TK0001_4053</name>
</gene>
<reference evidence="3" key="1">
    <citation type="submission" date="2017-10" db="EMBL/GenBank/DDBJ databases">
        <authorList>
            <person name="Regsiter A."/>
            <person name="William W."/>
        </authorList>
    </citation>
    <scope>NUCLEOTIDE SEQUENCE [LARGE SCALE GENOMIC DNA]</scope>
</reference>
<feature type="region of interest" description="Disordered" evidence="1">
    <location>
        <begin position="83"/>
        <end position="115"/>
    </location>
</feature>
<accession>A0A2N9ATJ6</accession>
<sequence>MTPATLTRLGELLYGPRYATALAEALSADGEHRAQVSHVSTWCAGKRPIPAWVAGRAREIATQGQRDLVERLTALSELLIDPTALHPSQPARPGRLDRLRGPHPDDVPDTEPTDA</sequence>
<dbReference type="AlphaFoldDB" id="A0A2N9ATJ6"/>
<evidence type="ECO:0000313" key="2">
    <source>
        <dbReference type="EMBL" id="SOR30655.1"/>
    </source>
</evidence>
<proteinExistence type="predicted"/>
<name>A0A2N9ATJ6_METEX</name>